<dbReference type="Proteomes" id="UP000000755">
    <property type="component" value="Chromosome"/>
</dbReference>
<gene>
    <name evidence="1" type="ordered locus">GFO_1138</name>
</gene>
<dbReference type="SUPFAM" id="SSF101874">
    <property type="entry name" value="YceI-like"/>
    <property type="match status" value="1"/>
</dbReference>
<dbReference type="AlphaFoldDB" id="A0M0G7"/>
<organism evidence="1 2">
    <name type="scientific">Christiangramia forsetii (strain DSM 17595 / CGMCC 1.15422 / KT0803)</name>
    <name type="common">Gramella forsetii</name>
    <dbReference type="NCBI Taxonomy" id="411154"/>
    <lineage>
        <taxon>Bacteria</taxon>
        <taxon>Pseudomonadati</taxon>
        <taxon>Bacteroidota</taxon>
        <taxon>Flavobacteriia</taxon>
        <taxon>Flavobacteriales</taxon>
        <taxon>Flavobacteriaceae</taxon>
        <taxon>Christiangramia</taxon>
    </lineage>
</organism>
<dbReference type="KEGG" id="gfo:GFO_1138"/>
<dbReference type="InterPro" id="IPR036761">
    <property type="entry name" value="TTHA0802/YceI-like_sf"/>
</dbReference>
<dbReference type="STRING" id="411154.GFO_1138"/>
<evidence type="ECO:0000313" key="1">
    <source>
        <dbReference type="EMBL" id="CAL66112.1"/>
    </source>
</evidence>
<dbReference type="HOGENOM" id="CLU_3365232_0_0_10"/>
<evidence type="ECO:0000313" key="2">
    <source>
        <dbReference type="Proteomes" id="UP000000755"/>
    </source>
</evidence>
<reference evidence="1 2" key="1">
    <citation type="journal article" date="2006" name="Environ. Microbiol.">
        <title>Whole genome analysis of the marine Bacteroidetes'Gramella forsetii' reveals adaptations to degradation of polymeric organic matter.</title>
        <authorList>
            <person name="Bauer M."/>
            <person name="Kube M."/>
            <person name="Teeling H."/>
            <person name="Richter M."/>
            <person name="Lombardot T."/>
            <person name="Allers E."/>
            <person name="Wuerdemann C.A."/>
            <person name="Quast C."/>
            <person name="Kuhl H."/>
            <person name="Knaust F."/>
            <person name="Woebken D."/>
            <person name="Bischof K."/>
            <person name="Mussmann M."/>
            <person name="Choudhuri J.V."/>
            <person name="Meyer F."/>
            <person name="Reinhardt R."/>
            <person name="Amann R.I."/>
            <person name="Gloeckner F.O."/>
        </authorList>
    </citation>
    <scope>NUCLEOTIDE SEQUENCE [LARGE SCALE GENOMIC DNA]</scope>
    <source>
        <strain evidence="1 2">KT0803</strain>
    </source>
</reference>
<protein>
    <submittedName>
        <fullName evidence="1">Uncharacterized protein</fullName>
    </submittedName>
</protein>
<accession>A0M0G7</accession>
<sequence>MVGNLTIRNVTKEISHDFDFNGIAVNPMQTDQTRF</sequence>
<dbReference type="EMBL" id="CU207366">
    <property type="protein sequence ID" value="CAL66112.1"/>
    <property type="molecule type" value="Genomic_DNA"/>
</dbReference>
<name>A0M0G7_CHRFK</name>
<proteinExistence type="predicted"/>